<evidence type="ECO:0000256" key="16">
    <source>
        <dbReference type="SAM" id="Phobius"/>
    </source>
</evidence>
<name>A0A3L6T5R4_PANMI</name>
<dbReference type="SMART" id="SM00184">
    <property type="entry name" value="RING"/>
    <property type="match status" value="1"/>
</dbReference>
<comment type="catalytic activity">
    <reaction evidence="1">
        <text>S-ubiquitinyl-[E2 ubiquitin-conjugating enzyme]-L-cysteine + [acceptor protein]-L-lysine = [E2 ubiquitin-conjugating enzyme]-L-cysteine + N(6)-ubiquitinyl-[acceptor protein]-L-lysine.</text>
        <dbReference type="EC" id="2.3.2.27"/>
    </reaction>
</comment>
<dbReference type="STRING" id="4540.A0A3L6T5R4"/>
<proteinExistence type="inferred from homology"/>
<evidence type="ECO:0000256" key="6">
    <source>
        <dbReference type="ARBA" id="ARBA00022692"/>
    </source>
</evidence>
<comment type="subcellular location">
    <subcellularLocation>
        <location evidence="2">Membrane</location>
        <topology evidence="2">Single-pass membrane protein</topology>
    </subcellularLocation>
</comment>
<keyword evidence="9" id="KW-0833">Ubl conjugation pathway</keyword>
<dbReference type="Proteomes" id="UP000275267">
    <property type="component" value="Unassembled WGS sequence"/>
</dbReference>
<keyword evidence="7" id="KW-0479">Metal-binding</keyword>
<evidence type="ECO:0000259" key="17">
    <source>
        <dbReference type="PROSITE" id="PS50089"/>
    </source>
</evidence>
<comment type="caution">
    <text evidence="18">The sequence shown here is derived from an EMBL/GenBank/DDBJ whole genome shotgun (WGS) entry which is preliminary data.</text>
</comment>
<evidence type="ECO:0000256" key="13">
    <source>
        <dbReference type="ARBA" id="ARBA00024209"/>
    </source>
</evidence>
<feature type="region of interest" description="Disordered" evidence="15">
    <location>
        <begin position="285"/>
        <end position="305"/>
    </location>
</feature>
<feature type="region of interest" description="Disordered" evidence="15">
    <location>
        <begin position="348"/>
        <end position="372"/>
    </location>
</feature>
<evidence type="ECO:0000256" key="10">
    <source>
        <dbReference type="ARBA" id="ARBA00022833"/>
    </source>
</evidence>
<evidence type="ECO:0000256" key="4">
    <source>
        <dbReference type="ARBA" id="ARBA00012483"/>
    </source>
</evidence>
<dbReference type="PANTHER" id="PTHR14155">
    <property type="entry name" value="RING FINGER DOMAIN-CONTAINING"/>
    <property type="match status" value="1"/>
</dbReference>
<dbReference type="InterPro" id="IPR013083">
    <property type="entry name" value="Znf_RING/FYVE/PHD"/>
</dbReference>
<evidence type="ECO:0000256" key="7">
    <source>
        <dbReference type="ARBA" id="ARBA00022723"/>
    </source>
</evidence>
<feature type="region of interest" description="Disordered" evidence="15">
    <location>
        <begin position="456"/>
        <end position="488"/>
    </location>
</feature>
<dbReference type="CDD" id="cd16461">
    <property type="entry name" value="RING-H2_EL5-like"/>
    <property type="match status" value="1"/>
</dbReference>
<evidence type="ECO:0000256" key="3">
    <source>
        <dbReference type="ARBA" id="ARBA00004906"/>
    </source>
</evidence>
<feature type="transmembrane region" description="Helical" evidence="16">
    <location>
        <begin position="154"/>
        <end position="175"/>
    </location>
</feature>
<evidence type="ECO:0000256" key="5">
    <source>
        <dbReference type="ARBA" id="ARBA00022679"/>
    </source>
</evidence>
<dbReference type="Pfam" id="PF13639">
    <property type="entry name" value="zf-RING_2"/>
    <property type="match status" value="1"/>
</dbReference>
<dbReference type="Gene3D" id="3.30.40.10">
    <property type="entry name" value="Zinc/RING finger domain, C3HC4 (zinc finger)"/>
    <property type="match status" value="1"/>
</dbReference>
<evidence type="ECO:0000256" key="1">
    <source>
        <dbReference type="ARBA" id="ARBA00000900"/>
    </source>
</evidence>
<keyword evidence="5" id="KW-0808">Transferase</keyword>
<comment type="similarity">
    <text evidence="13">Belongs to the RING-type zinc finger family. ATL subfamily.</text>
</comment>
<evidence type="ECO:0000256" key="9">
    <source>
        <dbReference type="ARBA" id="ARBA00022786"/>
    </source>
</evidence>
<keyword evidence="19" id="KW-1185">Reference proteome</keyword>
<dbReference type="FunFam" id="3.30.40.10:FF:000187">
    <property type="entry name" value="E3 ubiquitin-protein ligase ATL6"/>
    <property type="match status" value="1"/>
</dbReference>
<keyword evidence="8 14" id="KW-0863">Zinc-finger</keyword>
<dbReference type="SUPFAM" id="SSF57850">
    <property type="entry name" value="RING/U-box"/>
    <property type="match status" value="1"/>
</dbReference>
<evidence type="ECO:0000256" key="8">
    <source>
        <dbReference type="ARBA" id="ARBA00022771"/>
    </source>
</evidence>
<evidence type="ECO:0000256" key="12">
    <source>
        <dbReference type="ARBA" id="ARBA00023136"/>
    </source>
</evidence>
<comment type="pathway">
    <text evidence="3">Protein modification; protein ubiquitination.</text>
</comment>
<keyword evidence="11 16" id="KW-1133">Transmembrane helix</keyword>
<reference evidence="19" key="1">
    <citation type="journal article" date="2019" name="Nat. Commun.">
        <title>The genome of broomcorn millet.</title>
        <authorList>
            <person name="Zou C."/>
            <person name="Miki D."/>
            <person name="Li D."/>
            <person name="Tang Q."/>
            <person name="Xiao L."/>
            <person name="Rajput S."/>
            <person name="Deng P."/>
            <person name="Jia W."/>
            <person name="Huang R."/>
            <person name="Zhang M."/>
            <person name="Sun Y."/>
            <person name="Hu J."/>
            <person name="Fu X."/>
            <person name="Schnable P.S."/>
            <person name="Li F."/>
            <person name="Zhang H."/>
            <person name="Feng B."/>
            <person name="Zhu X."/>
            <person name="Liu R."/>
            <person name="Schnable J.C."/>
            <person name="Zhu J.-K."/>
            <person name="Zhang H."/>
        </authorList>
    </citation>
    <scope>NUCLEOTIDE SEQUENCE [LARGE SCALE GENOMIC DNA]</scope>
</reference>
<dbReference type="EMBL" id="PQIB02000002">
    <property type="protein sequence ID" value="RLN33439.1"/>
    <property type="molecule type" value="Genomic_DNA"/>
</dbReference>
<dbReference type="PANTHER" id="PTHR14155:SF263">
    <property type="entry name" value="E3 UBIQUITIN-PROTEIN LIGASE ATL6"/>
    <property type="match status" value="1"/>
</dbReference>
<keyword evidence="12 16" id="KW-0472">Membrane</keyword>
<gene>
    <name evidence="18" type="ORF">C2845_PM03G00390</name>
</gene>
<feature type="region of interest" description="Disordered" evidence="15">
    <location>
        <begin position="412"/>
        <end position="437"/>
    </location>
</feature>
<feature type="transmembrane region" description="Helical" evidence="16">
    <location>
        <begin position="117"/>
        <end position="134"/>
    </location>
</feature>
<dbReference type="EC" id="2.3.2.27" evidence="4"/>
<feature type="compositionally biased region" description="Low complexity" evidence="15">
    <location>
        <begin position="477"/>
        <end position="486"/>
    </location>
</feature>
<evidence type="ECO:0000256" key="14">
    <source>
        <dbReference type="PROSITE-ProRule" id="PRU00175"/>
    </source>
</evidence>
<keyword evidence="6 16" id="KW-0812">Transmembrane</keyword>
<dbReference type="GO" id="GO:0008270">
    <property type="term" value="F:zinc ion binding"/>
    <property type="evidence" value="ECO:0007669"/>
    <property type="project" value="UniProtKB-KW"/>
</dbReference>
<evidence type="ECO:0000313" key="19">
    <source>
        <dbReference type="Proteomes" id="UP000275267"/>
    </source>
</evidence>
<dbReference type="GO" id="GO:0061630">
    <property type="term" value="F:ubiquitin protein ligase activity"/>
    <property type="evidence" value="ECO:0007669"/>
    <property type="project" value="UniProtKB-EC"/>
</dbReference>
<evidence type="ECO:0000256" key="15">
    <source>
        <dbReference type="SAM" id="MobiDB-lite"/>
    </source>
</evidence>
<evidence type="ECO:0000256" key="11">
    <source>
        <dbReference type="ARBA" id="ARBA00022989"/>
    </source>
</evidence>
<protein>
    <recommendedName>
        <fullName evidence="4">RING-type E3 ubiquitin transferase</fullName>
        <ecNumber evidence="4">2.3.2.27</ecNumber>
    </recommendedName>
</protein>
<organism evidence="18 19">
    <name type="scientific">Panicum miliaceum</name>
    <name type="common">Proso millet</name>
    <name type="synonym">Broomcorn millet</name>
    <dbReference type="NCBI Taxonomy" id="4540"/>
    <lineage>
        <taxon>Eukaryota</taxon>
        <taxon>Viridiplantae</taxon>
        <taxon>Streptophyta</taxon>
        <taxon>Embryophyta</taxon>
        <taxon>Tracheophyta</taxon>
        <taxon>Spermatophyta</taxon>
        <taxon>Magnoliopsida</taxon>
        <taxon>Liliopsida</taxon>
        <taxon>Poales</taxon>
        <taxon>Poaceae</taxon>
        <taxon>PACMAD clade</taxon>
        <taxon>Panicoideae</taxon>
        <taxon>Panicodae</taxon>
        <taxon>Paniceae</taxon>
        <taxon>Panicinae</taxon>
        <taxon>Panicum</taxon>
        <taxon>Panicum sect. Panicum</taxon>
    </lineage>
</organism>
<feature type="compositionally biased region" description="Low complexity" evidence="15">
    <location>
        <begin position="412"/>
        <end position="424"/>
    </location>
</feature>
<evidence type="ECO:0000313" key="18">
    <source>
        <dbReference type="EMBL" id="RLN33439.1"/>
    </source>
</evidence>
<dbReference type="InterPro" id="IPR053238">
    <property type="entry name" value="RING-H2_zinc_finger"/>
</dbReference>
<dbReference type="PROSITE" id="PS50089">
    <property type="entry name" value="ZF_RING_2"/>
    <property type="match status" value="1"/>
</dbReference>
<dbReference type="OrthoDB" id="8062037at2759"/>
<sequence length="500" mass="52797">MPMIHSVARGRGGSGLVCSPSWSPDSDIFFRQPLRTGSRWLPSAFSQANLHTHHRPSATSCSSSSRIKLTLSPGCRLHIDLREHSPDSHNPTVVAPSLPAYHSTLVSMGTILPRSNGRFHPLFLLVLAVANLTAAQGQPTPNGQVPYSNFSPSMAIVIVVLIAAFFFLGFFSIYVRHCYGDGPSGSSAGPAPNGAAARSRRQRGLDAAVLETFPTMAYADVKTHKAGKGALECAVCLSEFDDDETLRLLPKCSHVFHPDCIDTWLASHVTCPVCRANLVPDPNAPADDAPAELPAPAPAQELPSPTSAPAAAAVVIDVEETEEQRIIREEADELMRIGSVKRALRSKSGRAPAPFPRSYSTGHSLAAPATGGGATERFTLRLPDHVLRDLAAVGKLQRTRSLVAFRASRAGSTRRGASVRTGEGSSRGGGRSIRLGQSGRWPSFLARTFSARLPAWGSRSTRRGAEADGSSKGGRAAGAAGAGAKSVECDDQACAAGQHI</sequence>
<feature type="domain" description="RING-type" evidence="17">
    <location>
        <begin position="233"/>
        <end position="275"/>
    </location>
</feature>
<accession>A0A3L6T5R4</accession>
<evidence type="ECO:0000256" key="2">
    <source>
        <dbReference type="ARBA" id="ARBA00004167"/>
    </source>
</evidence>
<dbReference type="AlphaFoldDB" id="A0A3L6T5R4"/>
<dbReference type="GO" id="GO:0016020">
    <property type="term" value="C:membrane"/>
    <property type="evidence" value="ECO:0007669"/>
    <property type="project" value="UniProtKB-SubCell"/>
</dbReference>
<dbReference type="InterPro" id="IPR001841">
    <property type="entry name" value="Znf_RING"/>
</dbReference>
<keyword evidence="10" id="KW-0862">Zinc</keyword>